<keyword evidence="7" id="KW-0813">Transport</keyword>
<dbReference type="Proteomes" id="UP000762676">
    <property type="component" value="Unassembled WGS sequence"/>
</dbReference>
<organism evidence="10 11">
    <name type="scientific">Elysia marginata</name>
    <dbReference type="NCBI Taxonomy" id="1093978"/>
    <lineage>
        <taxon>Eukaryota</taxon>
        <taxon>Metazoa</taxon>
        <taxon>Spiralia</taxon>
        <taxon>Lophotrochozoa</taxon>
        <taxon>Mollusca</taxon>
        <taxon>Gastropoda</taxon>
        <taxon>Heterobranchia</taxon>
        <taxon>Euthyneura</taxon>
        <taxon>Panpulmonata</taxon>
        <taxon>Sacoglossa</taxon>
        <taxon>Placobranchoidea</taxon>
        <taxon>Plakobranchidae</taxon>
        <taxon>Elysia</taxon>
    </lineage>
</organism>
<feature type="transmembrane region" description="Helical" evidence="9">
    <location>
        <begin position="158"/>
        <end position="177"/>
    </location>
</feature>
<protein>
    <submittedName>
        <fullName evidence="10">Solute carrier family 15 member 4</fullName>
    </submittedName>
</protein>
<evidence type="ECO:0000256" key="1">
    <source>
        <dbReference type="ARBA" id="ARBA00004141"/>
    </source>
</evidence>
<evidence type="ECO:0000313" key="10">
    <source>
        <dbReference type="EMBL" id="GFR76966.1"/>
    </source>
</evidence>
<keyword evidence="5 9" id="KW-1133">Transmembrane helix</keyword>
<comment type="similarity">
    <text evidence="2 7">Belongs to the major facilitator superfamily. Proton-dependent oligopeptide transporter (POT/PTR) (TC 2.A.17) family.</text>
</comment>
<evidence type="ECO:0000313" key="11">
    <source>
        <dbReference type="Proteomes" id="UP000762676"/>
    </source>
</evidence>
<comment type="caution">
    <text evidence="10">The sequence shown here is derived from an EMBL/GenBank/DDBJ whole genome shotgun (WGS) entry which is preliminary data.</text>
</comment>
<evidence type="ECO:0000256" key="8">
    <source>
        <dbReference type="SAM" id="MobiDB-lite"/>
    </source>
</evidence>
<keyword evidence="6 9" id="KW-0472">Membrane</keyword>
<dbReference type="InterPro" id="IPR018456">
    <property type="entry name" value="PTR2_symporter_CS"/>
</dbReference>
<keyword evidence="3 7" id="KW-0812">Transmembrane</keyword>
<accession>A0AAV4FVF9</accession>
<sequence length="805" mass="89875">MLRQGEMYDEERRRLLVAQENSNRQRAAGDASGSRRLILSTPRLNIVVARESTSSSNSSSQTPSPPGPTTSTTNSRLGYVGVVRTNQGGVHRPRPRVSNSKSSDYGTTERRPGSAPSTPGSDGDYALATNARRLSSNNGTTAPPVAVATNSTGWQTRLALLAILLAVTLERICFYALTGNLVLFLNKKPFLWESYHAMNALFLFYGVTYLMSIMGGWVADSFLGRFRTQVVCYLIYLSGYIVMPFLAEDSDIDTSAVSFNKSTPLKMPSICGRDARYQKDSGGNNPFADPCAWLVYTSLVIIAMGSGALRANMCPFGSDQLPRASQNIQLSFFNWYYWCINIGSFVGLGLLSYVEQQFSFRLAFMASASMLFASGLVFCMGRVFYTSRAPDGSILSNVFKILREAFKRWRQRRQIRQSAMPPPVITTEDSASTSTLLPSSPTSPYKPVHQSIHFLDYAKHQHGGVFHSSLVDDVKKLGMIITVFAVLIPYWIVYFQMQTTFFFQGLHMRLDFYGRLSKESVPWSNMSSSTPHWKYDFKNTTTADKPQVVAAWFSLFDAVFVIILLPLFDRVIYPRLNRAGCPFTFTKRILLGMVFAMAAMVVAGVVEHYRLKSFWPFPDLPCTNASIPQYIAGTKYDAADMSVFWQIPQYALIGMSEVFTSVACLQFAVSVSPRSMKGLITGIFYCFCGIGSFLGTSILASLAATKTWIYSHNYGNINCRLPCHQVKPAVWRHSCHLDYYFFSLACLAALAIILFLIVAQCYGLGSDRLVINVQSQVTQDEEEGRRRRRHVQIRPTSARTVNTMS</sequence>
<feature type="transmembrane region" description="Helical" evidence="9">
    <location>
        <begin position="293"/>
        <end position="311"/>
    </location>
</feature>
<feature type="transmembrane region" description="Helical" evidence="9">
    <location>
        <begin position="477"/>
        <end position="497"/>
    </location>
</feature>
<dbReference type="GO" id="GO:0016020">
    <property type="term" value="C:membrane"/>
    <property type="evidence" value="ECO:0007669"/>
    <property type="project" value="UniProtKB-SubCell"/>
</dbReference>
<feature type="transmembrane region" description="Helical" evidence="9">
    <location>
        <begin position="650"/>
        <end position="671"/>
    </location>
</feature>
<name>A0AAV4FVF9_9GAST</name>
<dbReference type="SUPFAM" id="SSF103473">
    <property type="entry name" value="MFS general substrate transporter"/>
    <property type="match status" value="1"/>
</dbReference>
<keyword evidence="4" id="KW-0571">Peptide transport</keyword>
<feature type="transmembrane region" description="Helical" evidence="9">
    <location>
        <begin position="230"/>
        <end position="247"/>
    </location>
</feature>
<dbReference type="PROSITE" id="PS01023">
    <property type="entry name" value="PTR2_2"/>
    <property type="match status" value="1"/>
</dbReference>
<gene>
    <name evidence="10" type="ORF">ElyMa_005813100</name>
</gene>
<dbReference type="GO" id="GO:0006857">
    <property type="term" value="P:oligopeptide transport"/>
    <property type="evidence" value="ECO:0007669"/>
    <property type="project" value="InterPro"/>
</dbReference>
<comment type="subcellular location">
    <subcellularLocation>
        <location evidence="1 7">Membrane</location>
        <topology evidence="1 7">Multi-pass membrane protein</topology>
    </subcellularLocation>
</comment>
<feature type="transmembrane region" description="Helical" evidence="9">
    <location>
        <begin position="589"/>
        <end position="606"/>
    </location>
</feature>
<evidence type="ECO:0000256" key="3">
    <source>
        <dbReference type="ARBA" id="ARBA00022692"/>
    </source>
</evidence>
<evidence type="ECO:0000256" key="6">
    <source>
        <dbReference type="ARBA" id="ARBA00023136"/>
    </source>
</evidence>
<reference evidence="10 11" key="1">
    <citation type="journal article" date="2021" name="Elife">
        <title>Chloroplast acquisition without the gene transfer in kleptoplastic sea slugs, Plakobranchus ocellatus.</title>
        <authorList>
            <person name="Maeda T."/>
            <person name="Takahashi S."/>
            <person name="Yoshida T."/>
            <person name="Shimamura S."/>
            <person name="Takaki Y."/>
            <person name="Nagai Y."/>
            <person name="Toyoda A."/>
            <person name="Suzuki Y."/>
            <person name="Arimoto A."/>
            <person name="Ishii H."/>
            <person name="Satoh N."/>
            <person name="Nishiyama T."/>
            <person name="Hasebe M."/>
            <person name="Maruyama T."/>
            <person name="Minagawa J."/>
            <person name="Obokata J."/>
            <person name="Shigenobu S."/>
        </authorList>
    </citation>
    <scope>NUCLEOTIDE SEQUENCE [LARGE SCALE GENOMIC DNA]</scope>
</reference>
<evidence type="ECO:0000256" key="4">
    <source>
        <dbReference type="ARBA" id="ARBA00022856"/>
    </source>
</evidence>
<proteinExistence type="inferred from homology"/>
<feature type="transmembrane region" description="Helical" evidence="9">
    <location>
        <begin position="739"/>
        <end position="759"/>
    </location>
</feature>
<feature type="transmembrane region" description="Helical" evidence="9">
    <location>
        <begin position="197"/>
        <end position="218"/>
    </location>
</feature>
<dbReference type="AlphaFoldDB" id="A0AAV4FVF9"/>
<dbReference type="Gene3D" id="1.20.1250.20">
    <property type="entry name" value="MFS general substrate transporter like domains"/>
    <property type="match status" value="1"/>
</dbReference>
<dbReference type="InterPro" id="IPR036259">
    <property type="entry name" value="MFS_trans_sf"/>
</dbReference>
<dbReference type="GO" id="GO:0022857">
    <property type="term" value="F:transmembrane transporter activity"/>
    <property type="evidence" value="ECO:0007669"/>
    <property type="project" value="InterPro"/>
</dbReference>
<evidence type="ECO:0000256" key="5">
    <source>
        <dbReference type="ARBA" id="ARBA00022989"/>
    </source>
</evidence>
<evidence type="ECO:0000256" key="7">
    <source>
        <dbReference type="RuleBase" id="RU003755"/>
    </source>
</evidence>
<feature type="transmembrane region" description="Helical" evidence="9">
    <location>
        <begin position="360"/>
        <end position="385"/>
    </location>
</feature>
<dbReference type="InterPro" id="IPR000109">
    <property type="entry name" value="POT_fam"/>
</dbReference>
<evidence type="ECO:0000256" key="9">
    <source>
        <dbReference type="SAM" id="Phobius"/>
    </source>
</evidence>
<dbReference type="Pfam" id="PF00854">
    <property type="entry name" value="PTR2"/>
    <property type="match status" value="2"/>
</dbReference>
<feature type="transmembrane region" description="Helical" evidence="9">
    <location>
        <begin position="332"/>
        <end position="354"/>
    </location>
</feature>
<evidence type="ECO:0000256" key="2">
    <source>
        <dbReference type="ARBA" id="ARBA00005982"/>
    </source>
</evidence>
<feature type="transmembrane region" description="Helical" evidence="9">
    <location>
        <begin position="549"/>
        <end position="568"/>
    </location>
</feature>
<keyword evidence="4" id="KW-0653">Protein transport</keyword>
<keyword evidence="11" id="KW-1185">Reference proteome</keyword>
<dbReference type="EMBL" id="BMAT01011670">
    <property type="protein sequence ID" value="GFR76966.1"/>
    <property type="molecule type" value="Genomic_DNA"/>
</dbReference>
<dbReference type="PANTHER" id="PTHR11654">
    <property type="entry name" value="OLIGOPEPTIDE TRANSPORTER-RELATED"/>
    <property type="match status" value="1"/>
</dbReference>
<feature type="compositionally biased region" description="Low complexity" evidence="8">
    <location>
        <begin position="52"/>
        <end position="62"/>
    </location>
</feature>
<feature type="transmembrane region" description="Helical" evidence="9">
    <location>
        <begin position="683"/>
        <end position="704"/>
    </location>
</feature>
<feature type="compositionally biased region" description="Polar residues" evidence="8">
    <location>
        <begin position="97"/>
        <end position="106"/>
    </location>
</feature>
<feature type="region of interest" description="Disordered" evidence="8">
    <location>
        <begin position="50"/>
        <end position="126"/>
    </location>
</feature>